<proteinExistence type="predicted"/>
<reference evidence="1" key="1">
    <citation type="journal article" date="2020" name="Nature">
        <title>Giant virus diversity and host interactions through global metagenomics.</title>
        <authorList>
            <person name="Schulz F."/>
            <person name="Roux S."/>
            <person name="Paez-Espino D."/>
            <person name="Jungbluth S."/>
            <person name="Walsh D.A."/>
            <person name="Denef V.J."/>
            <person name="McMahon K.D."/>
            <person name="Konstantinidis K.T."/>
            <person name="Eloe-Fadrosh E.A."/>
            <person name="Kyrpides N.C."/>
            <person name="Woyke T."/>
        </authorList>
    </citation>
    <scope>NUCLEOTIDE SEQUENCE</scope>
    <source>
        <strain evidence="1">GVMAG-M-3300020166-5</strain>
    </source>
</reference>
<sequence>MSLVVLKRKSIRYQAKISGKGFKGFSINGGLRNQGWVGQTTLGRHLSKTPFRGNLPMGNGGCCGNYDVSILSGSNCCTNDPNIIKRSTMNTSPYILASVEHPTPVFIQNCTKGCFKNTDKSFIDFTPFIHSQGNYIKHKRNVLAEELCCLPPKSEADKSKVCPCPDVSKDVNIQSSNEYTERGVFLKNAFPEHIHHLHETTKSCASR</sequence>
<protein>
    <submittedName>
        <fullName evidence="1">Uncharacterized protein</fullName>
    </submittedName>
</protein>
<organism evidence="1">
    <name type="scientific">viral metagenome</name>
    <dbReference type="NCBI Taxonomy" id="1070528"/>
    <lineage>
        <taxon>unclassified sequences</taxon>
        <taxon>metagenomes</taxon>
        <taxon>organismal metagenomes</taxon>
    </lineage>
</organism>
<evidence type="ECO:0000313" key="1">
    <source>
        <dbReference type="EMBL" id="QHS97084.1"/>
    </source>
</evidence>
<dbReference type="AlphaFoldDB" id="A0A6C0BZZ3"/>
<accession>A0A6C0BZZ3</accession>
<name>A0A6C0BZZ3_9ZZZZ</name>
<dbReference type="EMBL" id="MN739285">
    <property type="protein sequence ID" value="QHS97084.1"/>
    <property type="molecule type" value="Genomic_DNA"/>
</dbReference>